<dbReference type="AlphaFoldDB" id="A0A2N8UAJ9"/>
<evidence type="ECO:0000256" key="1">
    <source>
        <dbReference type="SAM" id="MobiDB-lite"/>
    </source>
</evidence>
<feature type="region of interest" description="Disordered" evidence="1">
    <location>
        <begin position="233"/>
        <end position="398"/>
    </location>
</feature>
<evidence type="ECO:0000313" key="3">
    <source>
        <dbReference type="Proteomes" id="UP000239563"/>
    </source>
</evidence>
<feature type="compositionally biased region" description="Polar residues" evidence="1">
    <location>
        <begin position="478"/>
        <end position="490"/>
    </location>
</feature>
<feature type="region of interest" description="Disordered" evidence="1">
    <location>
        <begin position="1"/>
        <end position="203"/>
    </location>
</feature>
<name>A0A2N8UAJ9_9BASI</name>
<feature type="compositionally biased region" description="Low complexity" evidence="1">
    <location>
        <begin position="31"/>
        <end position="47"/>
    </location>
</feature>
<accession>A0A2N8UAJ9</accession>
<sequence length="589" mass="62445">MNTGYGVPSRRRLRGPLHPRNRPPPSSFEDSLSASPSQPQPEASSSAMPPPSSTPSGKKREWNATIGRGGLGSLPWEQVGPSSSGPSQPNSDFAKAEFSFQSGMGFPTSTSTTSMASFASMPSSSSASSFASFRQQQTPMPASPSSFRTAADADESASYSARNTIFSRGSQSAQAALRETSRATQDAADAAVHDDPPRKRRRGLAGTIVDTALNAALYTGAAALTAYSLWTSWGQSGDTENQSHHPDAGPEADMGHVISQNKRTASNSLHRVPPGGLEEPPPPYYEDQSTPLKQQQQPSTPQSNSVRMRKVFVSSQRNRRRPTFQGSKTHRQSTPRKALPDTFQSAAVPAASSDIAASSSQTFAPTVSTTMPRSDSTYTLQDDGDTDVDDDSGDDEDDEMLSRFEAKMNALIAEGQAALNSTPVLQEADLRDIDTPSPSLGIGTSRASQRFDSPLDSPFSHRHTHHDTLSVPAHPTGVTRSSSHPDQLSPGSAVLPEPVKRTFAAPAHALRHSHSAFDFAFHAQPEQAAARGASPFVFGRADAPAGSASARTAWRVTDFGAGAREGAGSPSSRIPRSVARKSSVLPRVA</sequence>
<protein>
    <submittedName>
        <fullName evidence="2">Uncharacterized protein</fullName>
    </submittedName>
</protein>
<feature type="compositionally biased region" description="Basic residues" evidence="1">
    <location>
        <begin position="9"/>
        <end position="21"/>
    </location>
</feature>
<organism evidence="2 3">
    <name type="scientific">Sporisorium reilianum f. sp. reilianum</name>
    <dbReference type="NCBI Taxonomy" id="72559"/>
    <lineage>
        <taxon>Eukaryota</taxon>
        <taxon>Fungi</taxon>
        <taxon>Dikarya</taxon>
        <taxon>Basidiomycota</taxon>
        <taxon>Ustilaginomycotina</taxon>
        <taxon>Ustilaginomycetes</taxon>
        <taxon>Ustilaginales</taxon>
        <taxon>Ustilaginaceae</taxon>
        <taxon>Sporisorium</taxon>
    </lineage>
</organism>
<feature type="compositionally biased region" description="Basic residues" evidence="1">
    <location>
        <begin position="317"/>
        <end position="334"/>
    </location>
</feature>
<feature type="region of interest" description="Disordered" evidence="1">
    <location>
        <begin position="560"/>
        <end position="589"/>
    </location>
</feature>
<feature type="compositionally biased region" description="Low complexity" evidence="1">
    <location>
        <begin position="285"/>
        <end position="303"/>
    </location>
</feature>
<feature type="compositionally biased region" description="Polar residues" evidence="1">
    <location>
        <begin position="258"/>
        <end position="269"/>
    </location>
</feature>
<feature type="compositionally biased region" description="Polar residues" evidence="1">
    <location>
        <begin position="162"/>
        <end position="174"/>
    </location>
</feature>
<evidence type="ECO:0000313" key="2">
    <source>
        <dbReference type="EMBL" id="SJX61841.1"/>
    </source>
</evidence>
<feature type="compositionally biased region" description="Low complexity" evidence="1">
    <location>
        <begin position="106"/>
        <end position="133"/>
    </location>
</feature>
<feature type="compositionally biased region" description="Polar residues" evidence="1">
    <location>
        <begin position="361"/>
        <end position="380"/>
    </location>
</feature>
<feature type="compositionally biased region" description="Acidic residues" evidence="1">
    <location>
        <begin position="382"/>
        <end position="398"/>
    </location>
</feature>
<dbReference type="Proteomes" id="UP000239563">
    <property type="component" value="Chromosome III"/>
</dbReference>
<gene>
    <name evidence="2" type="ORF">SRS1_12825</name>
</gene>
<dbReference type="EMBL" id="LT795056">
    <property type="protein sequence ID" value="SJX61841.1"/>
    <property type="molecule type" value="Genomic_DNA"/>
</dbReference>
<feature type="region of interest" description="Disordered" evidence="1">
    <location>
        <begin position="429"/>
        <end position="493"/>
    </location>
</feature>
<feature type="compositionally biased region" description="Polar residues" evidence="1">
    <location>
        <begin position="134"/>
        <end position="148"/>
    </location>
</feature>
<reference evidence="2 3" key="1">
    <citation type="submission" date="2017-02" db="EMBL/GenBank/DDBJ databases">
        <authorList>
            <person name="Peterson S.W."/>
        </authorList>
    </citation>
    <scope>NUCLEOTIDE SEQUENCE [LARGE SCALE GENOMIC DNA]</scope>
    <source>
        <strain evidence="2 3">SRS1_H2-8</strain>
    </source>
</reference>
<proteinExistence type="predicted"/>
<feature type="compositionally biased region" description="Low complexity" evidence="1">
    <location>
        <begin position="345"/>
        <end position="360"/>
    </location>
</feature>